<evidence type="ECO:0000313" key="3">
    <source>
        <dbReference type="Proteomes" id="UP000266720"/>
    </source>
</evidence>
<dbReference type="Gene3D" id="3.30.110.20">
    <property type="entry name" value="Alba-like domain"/>
    <property type="match status" value="1"/>
</dbReference>
<evidence type="ECO:0000313" key="2">
    <source>
        <dbReference type="EMBL" id="AJB42051.1"/>
    </source>
</evidence>
<dbReference type="InterPro" id="IPR036882">
    <property type="entry name" value="Alba-like_dom_sf"/>
</dbReference>
<gene>
    <name evidence="2" type="ORF">TCARB_1001</name>
</gene>
<dbReference type="KEGG" id="tcb:TCARB_1001"/>
<dbReference type="RefSeq" id="WP_052886896.1">
    <property type="nucleotide sequence ID" value="NZ_CP007493.1"/>
</dbReference>
<protein>
    <submittedName>
        <fullName evidence="2">DNA/RNA-binding protein Alba</fullName>
    </submittedName>
</protein>
<dbReference type="InterPro" id="IPR002775">
    <property type="entry name" value="DNA/RNA-bd_Alba-like"/>
</dbReference>
<proteinExistence type="predicted"/>
<feature type="domain" description="DNA/RNA-binding protein Alba-like" evidence="1">
    <location>
        <begin position="7"/>
        <end position="69"/>
    </location>
</feature>
<dbReference type="GeneID" id="25406419"/>
<dbReference type="Proteomes" id="UP000266720">
    <property type="component" value="Chromosome"/>
</dbReference>
<reference evidence="3" key="1">
    <citation type="book" date="2010" name="EXTREMOPHILES" publisher="0:0-0">
        <title>Complete genome sequences of ten hyperthermophilic archaea reveal their metabolic capabilities and possible ecological roles.</title>
        <editorList>
            <person name="?"/>
        </editorList>
        <authorList>
            <person name="Ravin N.V."/>
            <person name="Mardanov A.V."/>
            <person name="Bonch-Osmolovskaya E.A."/>
            <person name="Skryabin K.G."/>
        </authorList>
    </citation>
    <scope>NUCLEOTIDE SEQUENCE [LARGE SCALE GENOMIC DNA]</scope>
    <source>
        <strain evidence="3">1505</strain>
    </source>
</reference>
<evidence type="ECO:0000259" key="1">
    <source>
        <dbReference type="Pfam" id="PF01918"/>
    </source>
</evidence>
<dbReference type="EMBL" id="CP007493">
    <property type="protein sequence ID" value="AJB42051.1"/>
    <property type="molecule type" value="Genomic_DNA"/>
</dbReference>
<dbReference type="Pfam" id="PF01918">
    <property type="entry name" value="Alba"/>
    <property type="match status" value="1"/>
</dbReference>
<organism evidence="2 3">
    <name type="scientific">Thermofilum adornatum 1505</name>
    <dbReference type="NCBI Taxonomy" id="697581"/>
    <lineage>
        <taxon>Archaea</taxon>
        <taxon>Thermoproteota</taxon>
        <taxon>Thermoprotei</taxon>
        <taxon>Thermofilales</taxon>
        <taxon>Thermofilaceae</taxon>
        <taxon>Thermofilum</taxon>
    </lineage>
</organism>
<dbReference type="AlphaFoldDB" id="A0A3G1A962"/>
<name>A0A3G1A962_9CREN</name>
<sequence>MSQVIQEIVVGEKPEGSYTLELINLLGKGAQRVIVKAHGRNISKAVYVTESVRRLTGDKIGYGKIKIYSTEVGELKEEKSVPVIEIEVINLGVKPQS</sequence>
<dbReference type="GO" id="GO:0003676">
    <property type="term" value="F:nucleic acid binding"/>
    <property type="evidence" value="ECO:0007669"/>
    <property type="project" value="InterPro"/>
</dbReference>
<accession>A0A3G1A962</accession>
<dbReference type="STRING" id="697581.TCARB_1001"/>
<dbReference type="SUPFAM" id="SSF82704">
    <property type="entry name" value="AlbA-like"/>
    <property type="match status" value="1"/>
</dbReference>